<gene>
    <name evidence="2" type="ORF">NJB1907Z4_C28690</name>
</gene>
<evidence type="ECO:0000256" key="1">
    <source>
        <dbReference type="SAM" id="Phobius"/>
    </source>
</evidence>
<dbReference type="Pfam" id="PF11139">
    <property type="entry name" value="SfLAP"/>
    <property type="match status" value="1"/>
</dbReference>
<name>A0A9N7QMS3_9MYCO</name>
<proteinExistence type="predicted"/>
<feature type="transmembrane region" description="Helical" evidence="1">
    <location>
        <begin position="97"/>
        <end position="115"/>
    </location>
</feature>
<keyword evidence="1" id="KW-0472">Membrane</keyword>
<organism evidence="2 3">
    <name type="scientific">Mycobacterium pseudoshottsii</name>
    <dbReference type="NCBI Taxonomy" id="265949"/>
    <lineage>
        <taxon>Bacteria</taxon>
        <taxon>Bacillati</taxon>
        <taxon>Actinomycetota</taxon>
        <taxon>Actinomycetes</taxon>
        <taxon>Mycobacteriales</taxon>
        <taxon>Mycobacteriaceae</taxon>
        <taxon>Mycobacterium</taxon>
        <taxon>Mycobacterium ulcerans group</taxon>
    </lineage>
</organism>
<dbReference type="EMBL" id="AP026367">
    <property type="protein sequence ID" value="BDN82654.1"/>
    <property type="molecule type" value="Genomic_DNA"/>
</dbReference>
<accession>A0A9N7QMS3</accession>
<keyword evidence="3" id="KW-1185">Reference proteome</keyword>
<reference evidence="2" key="1">
    <citation type="submission" date="2022-06" db="EMBL/GenBank/DDBJ databases">
        <title>Complete genome sequence of Mycobacterium pseudoshottsii NJB1907-Z4.</title>
        <authorList>
            <person name="Komine T."/>
            <person name="Fukano H."/>
            <person name="Wada S."/>
        </authorList>
    </citation>
    <scope>NUCLEOTIDE SEQUENCE</scope>
    <source>
        <strain evidence="2">NJB1907-Z4</strain>
    </source>
</reference>
<dbReference type="AlphaFoldDB" id="A0A9N7QMS3"/>
<keyword evidence="1" id="KW-0812">Transmembrane</keyword>
<evidence type="ECO:0000313" key="2">
    <source>
        <dbReference type="EMBL" id="BDN82654.1"/>
    </source>
</evidence>
<keyword evidence="1" id="KW-1133">Transmembrane helix</keyword>
<dbReference type="InterPro" id="IPR021315">
    <property type="entry name" value="Gap/Sap"/>
</dbReference>
<sequence>MAYTAPVGDQRQRTHRVAVLPEALASLVAQVSQPNLDTGARFGPIGARVGNMASYVLFVLLALSTNLLVVAMAALFPDQSRALLDRIQRWLQDNDRPIMIVVGLGFGIWFGFKALHGLGVI</sequence>
<feature type="transmembrane region" description="Helical" evidence="1">
    <location>
        <begin position="52"/>
        <end position="76"/>
    </location>
</feature>
<dbReference type="RefSeq" id="WP_020787376.1">
    <property type="nucleotide sequence ID" value="NZ_CP155055.1"/>
</dbReference>
<protein>
    <submittedName>
        <fullName evidence="2">Uncharacterized protein</fullName>
    </submittedName>
</protein>
<evidence type="ECO:0000313" key="3">
    <source>
        <dbReference type="Proteomes" id="UP001058626"/>
    </source>
</evidence>
<dbReference type="Proteomes" id="UP001058626">
    <property type="component" value="Chromosome"/>
</dbReference>